<dbReference type="EMBL" id="CP019962">
    <property type="protein sequence ID" value="ARD67409.1"/>
    <property type="molecule type" value="Genomic_DNA"/>
</dbReference>
<dbReference type="KEGG" id="elim:B2M23_18550"/>
<comment type="subcellular location">
    <subcellularLocation>
        <location evidence="1">Cell membrane</location>
        <topology evidence="1">Multi-pass membrane protein</topology>
    </subcellularLocation>
</comment>
<feature type="transmembrane region" description="Helical" evidence="7">
    <location>
        <begin position="213"/>
        <end position="234"/>
    </location>
</feature>
<keyword evidence="3" id="KW-1003">Cell membrane</keyword>
<dbReference type="InterPro" id="IPR036259">
    <property type="entry name" value="MFS_trans_sf"/>
</dbReference>
<keyword evidence="5 7" id="KW-1133">Transmembrane helix</keyword>
<proteinExistence type="predicted"/>
<name>A0AAC9W4R3_EUBLI</name>
<evidence type="ECO:0000313" key="10">
    <source>
        <dbReference type="Proteomes" id="UP000192391"/>
    </source>
</evidence>
<evidence type="ECO:0000256" key="6">
    <source>
        <dbReference type="ARBA" id="ARBA00023136"/>
    </source>
</evidence>
<feature type="transmembrane region" description="Helical" evidence="7">
    <location>
        <begin position="77"/>
        <end position="93"/>
    </location>
</feature>
<evidence type="ECO:0000256" key="2">
    <source>
        <dbReference type="ARBA" id="ARBA00022448"/>
    </source>
</evidence>
<feature type="transmembrane region" description="Helical" evidence="7">
    <location>
        <begin position="246"/>
        <end position="267"/>
    </location>
</feature>
<sequence length="405" mass="45120">MLEAFSRTRRLLAYVSILTTSFAVMYTTIFQVINYNIYEAFPEQAMAVNFFISGPYIVIMCVSFISPAIYSRTNRKKALLTACVIFTVSALLFTRQVSIYGFIAVNLICGTASAYINVAAVTMIAELYVDERIRAKYMGYYNSAMAAAGSLFSVAAGYLAHRSWVGAFNVYWTAALMTLMVALFIPSLPKTLFDQEKDKMENGTGIARLGSRFWIMLLNFIVLGITYFVPGFFLSLYIVEHGLGDVGYAGIALSVDTLGGAVFAFFFDRTYRKLGSFTSVVSDVLMSVVLLLLYLFPNRFLLIIIVTLMGGAYMTSIAYVYQEVTEVVPSVCMTRAMGIVVGVQYIATFLATYITTGLMKLLDTAELTPILIFPVIWILLSALMEYRSVRCDQASRFRETTKTSH</sequence>
<dbReference type="AlphaFoldDB" id="A0AAC9W4R3"/>
<dbReference type="PANTHER" id="PTHR43124:SF3">
    <property type="entry name" value="CHLORAMPHENICOL EFFLUX PUMP RV0191"/>
    <property type="match status" value="1"/>
</dbReference>
<dbReference type="SUPFAM" id="SSF103473">
    <property type="entry name" value="MFS general substrate transporter"/>
    <property type="match status" value="1"/>
</dbReference>
<evidence type="ECO:0000259" key="8">
    <source>
        <dbReference type="PROSITE" id="PS50850"/>
    </source>
</evidence>
<feature type="transmembrane region" description="Helical" evidence="7">
    <location>
        <begin position="333"/>
        <end position="355"/>
    </location>
</feature>
<protein>
    <submittedName>
        <fullName evidence="9">MFS transporter</fullName>
    </submittedName>
</protein>
<organism evidence="9 10">
    <name type="scientific">Eubacterium limosum</name>
    <dbReference type="NCBI Taxonomy" id="1736"/>
    <lineage>
        <taxon>Bacteria</taxon>
        <taxon>Bacillati</taxon>
        <taxon>Bacillota</taxon>
        <taxon>Clostridia</taxon>
        <taxon>Eubacteriales</taxon>
        <taxon>Eubacteriaceae</taxon>
        <taxon>Eubacterium</taxon>
    </lineage>
</organism>
<keyword evidence="6 7" id="KW-0472">Membrane</keyword>
<evidence type="ECO:0000256" key="3">
    <source>
        <dbReference type="ARBA" id="ARBA00022475"/>
    </source>
</evidence>
<reference evidence="10" key="1">
    <citation type="journal article" date="2017" name="Sci. Rep.">
        <title>Determination of the Genome and Primary Transcriptome of Syngas Fermenting Eubacterium limosum ATCC 8486.</title>
        <authorList>
            <person name="Song Y."/>
            <person name="Shin J."/>
            <person name="Jeong Y."/>
            <person name="Jin S."/>
            <person name="Lee J.K."/>
            <person name="Kim D.R."/>
            <person name="Kim S.C."/>
            <person name="Cho S."/>
            <person name="Cho B.K."/>
        </authorList>
    </citation>
    <scope>NUCLEOTIDE SEQUENCE [LARGE SCALE GENOMIC DNA]</scope>
    <source>
        <strain evidence="10">ATCC 8486</strain>
    </source>
</reference>
<dbReference type="InterPro" id="IPR011701">
    <property type="entry name" value="MFS"/>
</dbReference>
<feature type="transmembrane region" description="Helical" evidence="7">
    <location>
        <begin position="300"/>
        <end position="321"/>
    </location>
</feature>
<evidence type="ECO:0000256" key="7">
    <source>
        <dbReference type="SAM" id="Phobius"/>
    </source>
</evidence>
<feature type="transmembrane region" description="Helical" evidence="7">
    <location>
        <begin position="171"/>
        <end position="193"/>
    </location>
</feature>
<dbReference type="InterPro" id="IPR020846">
    <property type="entry name" value="MFS_dom"/>
</dbReference>
<feature type="transmembrane region" description="Helical" evidence="7">
    <location>
        <begin position="367"/>
        <end position="386"/>
    </location>
</feature>
<evidence type="ECO:0000313" key="9">
    <source>
        <dbReference type="EMBL" id="ARD67409.1"/>
    </source>
</evidence>
<dbReference type="PROSITE" id="PS50850">
    <property type="entry name" value="MFS"/>
    <property type="match status" value="1"/>
</dbReference>
<feature type="transmembrane region" description="Helical" evidence="7">
    <location>
        <begin position="12"/>
        <end position="33"/>
    </location>
</feature>
<dbReference type="RefSeq" id="WP_038351517.1">
    <property type="nucleotide sequence ID" value="NZ_CP019962.1"/>
</dbReference>
<dbReference type="Proteomes" id="UP000192391">
    <property type="component" value="Chromosome"/>
</dbReference>
<dbReference type="PANTHER" id="PTHR43124">
    <property type="entry name" value="PURINE EFFLUX PUMP PBUE"/>
    <property type="match status" value="1"/>
</dbReference>
<evidence type="ECO:0000256" key="5">
    <source>
        <dbReference type="ARBA" id="ARBA00022989"/>
    </source>
</evidence>
<dbReference type="Gene3D" id="1.20.1250.20">
    <property type="entry name" value="MFS general substrate transporter like domains"/>
    <property type="match status" value="1"/>
</dbReference>
<dbReference type="Pfam" id="PF07690">
    <property type="entry name" value="MFS_1"/>
    <property type="match status" value="1"/>
</dbReference>
<evidence type="ECO:0000256" key="4">
    <source>
        <dbReference type="ARBA" id="ARBA00022692"/>
    </source>
</evidence>
<feature type="transmembrane region" description="Helical" evidence="7">
    <location>
        <begin position="140"/>
        <end position="159"/>
    </location>
</feature>
<gene>
    <name evidence="9" type="ORF">B2M23_18550</name>
</gene>
<feature type="transmembrane region" description="Helical" evidence="7">
    <location>
        <begin position="99"/>
        <end position="128"/>
    </location>
</feature>
<feature type="domain" description="Major facilitator superfamily (MFS) profile" evidence="8">
    <location>
        <begin position="9"/>
        <end position="393"/>
    </location>
</feature>
<keyword evidence="4 7" id="KW-0812">Transmembrane</keyword>
<dbReference type="GO" id="GO:0022857">
    <property type="term" value="F:transmembrane transporter activity"/>
    <property type="evidence" value="ECO:0007669"/>
    <property type="project" value="InterPro"/>
</dbReference>
<accession>A0AAC9W4R3</accession>
<keyword evidence="2" id="KW-0813">Transport</keyword>
<feature type="transmembrane region" description="Helical" evidence="7">
    <location>
        <begin position="45"/>
        <end position="65"/>
    </location>
</feature>
<dbReference type="GO" id="GO:0005886">
    <property type="term" value="C:plasma membrane"/>
    <property type="evidence" value="ECO:0007669"/>
    <property type="project" value="UniProtKB-SubCell"/>
</dbReference>
<evidence type="ECO:0000256" key="1">
    <source>
        <dbReference type="ARBA" id="ARBA00004651"/>
    </source>
</evidence>
<dbReference type="InterPro" id="IPR050189">
    <property type="entry name" value="MFS_Efflux_Transporters"/>
</dbReference>
<feature type="transmembrane region" description="Helical" evidence="7">
    <location>
        <begin position="274"/>
        <end position="294"/>
    </location>
</feature>